<protein>
    <submittedName>
        <fullName evidence="1">Uncharacterized protein</fullName>
    </submittedName>
</protein>
<accession>A0ACB7YYJ0</accession>
<gene>
    <name evidence="1" type="ORF">Vadar_023127</name>
</gene>
<dbReference type="EMBL" id="CM037153">
    <property type="protein sequence ID" value="KAH7858373.1"/>
    <property type="molecule type" value="Genomic_DNA"/>
</dbReference>
<proteinExistence type="predicted"/>
<keyword evidence="2" id="KW-1185">Reference proteome</keyword>
<sequence>MAESCKDLPDECWELILARLHQLHHSHLESPSLSCKRLLSIANSLRTHLKILHPTATPLSALFNRFPNLNSISIFSLRDFDEQDLNHIVTHLSASNLNLETLDFSGAKSLHLESLKILGSPDSMPSLEELDISHSSSYFGFDTDELQAIDNPGAVGVTDRGIQMLSSKLEGLRKIDMSGHVFLTDKSLLALSTNCVYLTDILFCGCSLVTLSGIEFVMRNSTNLSAGIPLKKFALSHCECFTFSGISSLSNICWSLVFLRLRGISFLTDEKMSDLSQCLSALVKIHLDLCKNLTETAFFNLAKYCPLLEDVSMKWTNLGGGDGATYIVKSSRIKSVNLDINPKMGDECLAKVASLCPSLEVLVVSSCKSITEKGIADFFKSGSKIRELQIYECGGIKSIGNGSELSELHFLGAAKSGLNDDGLAVLGKRCHGLLHLSLENCLGVTTMGLKEILTNCKRLGQLDLTGCLNASTETVDWMVFSRPSLRKIIVSDITADTLGFTTYPPAYLSPQASGKNLLIGANFASAASGYDDKTALLSHAISLTQQVQFYKEYQAKLARVAGNQKAASIIKDGLYIVSFGSSDFVQNYYVNPFLNKLYTPDQYSSFLVGIFSSFVKDLYKLGARRIGVTSLPPLGCLPETITLFGFHQSGCVSRINTDAQGFNNKINSAVTSLPKQLPGLKIAVFDIFKPLYDLVQTPSNYGFAEARRGCCGTGTVETTSLLCNPKSIGTCRNATQYVFWDAVHPSQAANQVLADALISQGISLIG</sequence>
<reference evidence="1 2" key="1">
    <citation type="journal article" date="2021" name="Hortic Res">
        <title>High-quality reference genome and annotation aids understanding of berry development for evergreen blueberry (Vaccinium darrowii).</title>
        <authorList>
            <person name="Yu J."/>
            <person name="Hulse-Kemp A.M."/>
            <person name="Babiker E."/>
            <person name="Staton M."/>
        </authorList>
    </citation>
    <scope>NUCLEOTIDE SEQUENCE [LARGE SCALE GENOMIC DNA]</scope>
    <source>
        <strain evidence="2">cv. NJ 8807/NJ 8810</strain>
        <tissue evidence="1">Young leaf</tissue>
    </source>
</reference>
<comment type="caution">
    <text evidence="1">The sequence shown here is derived from an EMBL/GenBank/DDBJ whole genome shotgun (WGS) entry which is preliminary data.</text>
</comment>
<evidence type="ECO:0000313" key="1">
    <source>
        <dbReference type="EMBL" id="KAH7858373.1"/>
    </source>
</evidence>
<name>A0ACB7YYJ0_9ERIC</name>
<evidence type="ECO:0000313" key="2">
    <source>
        <dbReference type="Proteomes" id="UP000828048"/>
    </source>
</evidence>
<dbReference type="Proteomes" id="UP000828048">
    <property type="component" value="Chromosome 3"/>
</dbReference>
<organism evidence="1 2">
    <name type="scientific">Vaccinium darrowii</name>
    <dbReference type="NCBI Taxonomy" id="229202"/>
    <lineage>
        <taxon>Eukaryota</taxon>
        <taxon>Viridiplantae</taxon>
        <taxon>Streptophyta</taxon>
        <taxon>Embryophyta</taxon>
        <taxon>Tracheophyta</taxon>
        <taxon>Spermatophyta</taxon>
        <taxon>Magnoliopsida</taxon>
        <taxon>eudicotyledons</taxon>
        <taxon>Gunneridae</taxon>
        <taxon>Pentapetalae</taxon>
        <taxon>asterids</taxon>
        <taxon>Ericales</taxon>
        <taxon>Ericaceae</taxon>
        <taxon>Vaccinioideae</taxon>
        <taxon>Vaccinieae</taxon>
        <taxon>Vaccinium</taxon>
    </lineage>
</organism>